<evidence type="ECO:0000259" key="2">
    <source>
        <dbReference type="PROSITE" id="PS50887"/>
    </source>
</evidence>
<dbReference type="InterPro" id="IPR043128">
    <property type="entry name" value="Rev_trsase/Diguanyl_cyclase"/>
</dbReference>
<organism evidence="3 4">
    <name type="scientific">Paraburkholderia tuberum</name>
    <dbReference type="NCBI Taxonomy" id="157910"/>
    <lineage>
        <taxon>Bacteria</taxon>
        <taxon>Pseudomonadati</taxon>
        <taxon>Pseudomonadota</taxon>
        <taxon>Betaproteobacteria</taxon>
        <taxon>Burkholderiales</taxon>
        <taxon>Burkholderiaceae</taxon>
        <taxon>Paraburkholderia</taxon>
    </lineage>
</organism>
<evidence type="ECO:0000256" key="1">
    <source>
        <dbReference type="SAM" id="Phobius"/>
    </source>
</evidence>
<dbReference type="STRING" id="157910.SAMN05445850_6390"/>
<dbReference type="CDD" id="cd01949">
    <property type="entry name" value="GGDEF"/>
    <property type="match status" value="1"/>
</dbReference>
<keyword evidence="1" id="KW-0812">Transmembrane</keyword>
<feature type="domain" description="GGDEF" evidence="2">
    <location>
        <begin position="259"/>
        <end position="391"/>
    </location>
</feature>
<dbReference type="PROSITE" id="PS50887">
    <property type="entry name" value="GGDEF"/>
    <property type="match status" value="1"/>
</dbReference>
<accession>A0A1H1K3A5</accession>
<proteinExistence type="predicted"/>
<dbReference type="AlphaFoldDB" id="A0A1H1K3A5"/>
<gene>
    <name evidence="3" type="ORF">SAMN05445850_6390</name>
</gene>
<dbReference type="PANTHER" id="PTHR46663:SF2">
    <property type="entry name" value="GGDEF DOMAIN-CONTAINING PROTEIN"/>
    <property type="match status" value="1"/>
</dbReference>
<dbReference type="RefSeq" id="WP_244144905.1">
    <property type="nucleotide sequence ID" value="NZ_FNKX01000002.1"/>
</dbReference>
<dbReference type="Proteomes" id="UP000199365">
    <property type="component" value="Unassembled WGS sequence"/>
</dbReference>
<dbReference type="NCBIfam" id="TIGR00254">
    <property type="entry name" value="GGDEF"/>
    <property type="match status" value="1"/>
</dbReference>
<keyword evidence="1" id="KW-1133">Transmembrane helix</keyword>
<dbReference type="InterPro" id="IPR052163">
    <property type="entry name" value="DGC-Regulatory_Protein"/>
</dbReference>
<keyword evidence="4" id="KW-1185">Reference proteome</keyword>
<sequence length="398" mass="42372">MTMADGNKISTPIPEHAVVGPAGRAGLRGAARARAPMWRFRPGPASVGVAALLCLLFGLLYVAMQIRTVFSDQLKQEYAGLVLEAAGRVDSAREQLAAWQHMADTLASHDASFVPAYDAARAELARRFAALAALVNASPSPAPPIPSMSPTQATPEAVAAALGSVSAYWRAQRDASSADVRLRVAHVARTLIALAALLFCMLITALGMYAKRTRQLAGQSHEFELASLHDSLTGLSNRRKLLAALDSAARHARTAAVEQRFAVLYIDLDGFKQVNDSFGHRTGDEFLAAVSARFRASVRKGDLVARIGGDEFAVLVRTFAGDDELAEIACRLMACVVDTDEQLGIGGVRASVGIASYPDDVDDHRRLVAAADAAMYQVKRDGKNGFAFAAQTGREATL</sequence>
<dbReference type="EMBL" id="FNKX01000002">
    <property type="protein sequence ID" value="SDR56460.1"/>
    <property type="molecule type" value="Genomic_DNA"/>
</dbReference>
<protein>
    <submittedName>
        <fullName evidence="3">Diguanylate cyclase (GGDEF) domain-containing protein</fullName>
    </submittedName>
</protein>
<dbReference type="Gene3D" id="3.30.70.270">
    <property type="match status" value="1"/>
</dbReference>
<feature type="transmembrane region" description="Helical" evidence="1">
    <location>
        <begin position="45"/>
        <end position="64"/>
    </location>
</feature>
<dbReference type="InterPro" id="IPR029787">
    <property type="entry name" value="Nucleotide_cyclase"/>
</dbReference>
<evidence type="ECO:0000313" key="4">
    <source>
        <dbReference type="Proteomes" id="UP000199365"/>
    </source>
</evidence>
<reference evidence="4" key="1">
    <citation type="submission" date="2016-10" db="EMBL/GenBank/DDBJ databases">
        <authorList>
            <person name="Varghese N."/>
            <person name="Submissions S."/>
        </authorList>
    </citation>
    <scope>NUCLEOTIDE SEQUENCE [LARGE SCALE GENOMIC DNA]</scope>
    <source>
        <strain evidence="4">DUS833</strain>
    </source>
</reference>
<name>A0A1H1K3A5_9BURK</name>
<dbReference type="PANTHER" id="PTHR46663">
    <property type="entry name" value="DIGUANYLATE CYCLASE DGCT-RELATED"/>
    <property type="match status" value="1"/>
</dbReference>
<keyword evidence="1" id="KW-0472">Membrane</keyword>
<dbReference type="Pfam" id="PF00990">
    <property type="entry name" value="GGDEF"/>
    <property type="match status" value="1"/>
</dbReference>
<feature type="transmembrane region" description="Helical" evidence="1">
    <location>
        <begin position="191"/>
        <end position="210"/>
    </location>
</feature>
<dbReference type="SUPFAM" id="SSF55073">
    <property type="entry name" value="Nucleotide cyclase"/>
    <property type="match status" value="1"/>
</dbReference>
<evidence type="ECO:0000313" key="3">
    <source>
        <dbReference type="EMBL" id="SDR56460.1"/>
    </source>
</evidence>
<dbReference type="SMART" id="SM00267">
    <property type="entry name" value="GGDEF"/>
    <property type="match status" value="1"/>
</dbReference>
<dbReference type="InterPro" id="IPR000160">
    <property type="entry name" value="GGDEF_dom"/>
</dbReference>